<dbReference type="InterPro" id="IPR017853">
    <property type="entry name" value="GH"/>
</dbReference>
<dbReference type="Gene3D" id="3.20.20.80">
    <property type="entry name" value="Glycosidases"/>
    <property type="match status" value="1"/>
</dbReference>
<evidence type="ECO:0000256" key="1">
    <source>
        <dbReference type="SAM" id="Phobius"/>
    </source>
</evidence>
<name>A0A3Q7XAB2_CICAR</name>
<gene>
    <name evidence="3" type="primary">LOC105852212</name>
</gene>
<keyword evidence="1" id="KW-0472">Membrane</keyword>
<dbReference type="OrthoDB" id="442731at2759"/>
<organism evidence="2 3">
    <name type="scientific">Cicer arietinum</name>
    <name type="common">Chickpea</name>
    <name type="synonym">Garbanzo</name>
    <dbReference type="NCBI Taxonomy" id="3827"/>
    <lineage>
        <taxon>Eukaryota</taxon>
        <taxon>Viridiplantae</taxon>
        <taxon>Streptophyta</taxon>
        <taxon>Embryophyta</taxon>
        <taxon>Tracheophyta</taxon>
        <taxon>Spermatophyta</taxon>
        <taxon>Magnoliopsida</taxon>
        <taxon>eudicotyledons</taxon>
        <taxon>Gunneridae</taxon>
        <taxon>Pentapetalae</taxon>
        <taxon>rosids</taxon>
        <taxon>fabids</taxon>
        <taxon>Fabales</taxon>
        <taxon>Fabaceae</taxon>
        <taxon>Papilionoideae</taxon>
        <taxon>50 kb inversion clade</taxon>
        <taxon>NPAAA clade</taxon>
        <taxon>Hologalegina</taxon>
        <taxon>IRL clade</taxon>
        <taxon>Cicereae</taxon>
        <taxon>Cicer</taxon>
    </lineage>
</organism>
<dbReference type="AlphaFoldDB" id="A0A3Q7XAB2"/>
<sequence length="257" mass="29736">MIIHCFDYAAEAVHGANPNVLVILSGLNFDTDLSFNGKLVFEEHWYSFGDTQSWTLGNPNQVCEQVTRNFMNQNKFLNCFMAVAAELDLDWASWTLFGGFYIREGVVAADQSFGILNWNWSKVRNSTPFSRYNNQINYFYTKSNVHTFFPYIQGREEYFILLYNYLSLSFMLYIMYFLSNLDMQEQAYHKLNHLVIFHPLSGFCILRKLLVDPLKLGPCFRWLEYTAQKKLLVKGTEGKEAKLGTTCSGVTNNGKCL</sequence>
<dbReference type="RefSeq" id="XP_027190544.1">
    <property type="nucleotide sequence ID" value="XM_027334743.1"/>
</dbReference>
<keyword evidence="1" id="KW-0812">Transmembrane</keyword>
<dbReference type="Proteomes" id="UP000087171">
    <property type="component" value="Chromosome Ca5"/>
</dbReference>
<keyword evidence="1" id="KW-1133">Transmembrane helix</keyword>
<reference evidence="3" key="2">
    <citation type="submission" date="2025-08" db="UniProtKB">
        <authorList>
            <consortium name="RefSeq"/>
        </authorList>
    </citation>
    <scope>IDENTIFICATION</scope>
    <source>
        <tissue evidence="3">Etiolated seedlings</tissue>
    </source>
</reference>
<dbReference type="PANTHER" id="PTHR31263">
    <property type="entry name" value="CELLULASE FAMILY PROTEIN (AFU_ORTHOLOGUE AFUA_5G14560)"/>
    <property type="match status" value="1"/>
</dbReference>
<dbReference type="PANTHER" id="PTHR31263:SF65">
    <property type="entry name" value="CELLULASE (GLYCOSYL HYDROLASE FAMILY 5)"/>
    <property type="match status" value="1"/>
</dbReference>
<feature type="transmembrane region" description="Helical" evidence="1">
    <location>
        <begin position="158"/>
        <end position="179"/>
    </location>
</feature>
<protein>
    <submittedName>
        <fullName evidence="3">Uncharacterized protein LOC105852212</fullName>
    </submittedName>
</protein>
<reference evidence="2" key="1">
    <citation type="journal article" date="2013" name="Nat. Biotechnol.">
        <title>Draft genome sequence of chickpea (Cicer arietinum) provides a resource for trait improvement.</title>
        <authorList>
            <person name="Varshney R.K."/>
            <person name="Song C."/>
            <person name="Saxena R.K."/>
            <person name="Azam S."/>
            <person name="Yu S."/>
            <person name="Sharpe A.G."/>
            <person name="Cannon S."/>
            <person name="Baek J."/>
            <person name="Rosen B.D."/>
            <person name="Tar'an B."/>
            <person name="Millan T."/>
            <person name="Zhang X."/>
            <person name="Ramsay L.D."/>
            <person name="Iwata A."/>
            <person name="Wang Y."/>
            <person name="Nelson W."/>
            <person name="Farmer A.D."/>
            <person name="Gaur P.M."/>
            <person name="Soderlund C."/>
            <person name="Penmetsa R.V."/>
            <person name="Xu C."/>
            <person name="Bharti A.K."/>
            <person name="He W."/>
            <person name="Winter P."/>
            <person name="Zhao S."/>
            <person name="Hane J.K."/>
            <person name="Carrasquilla-Garcia N."/>
            <person name="Condie J.A."/>
            <person name="Upadhyaya H.D."/>
            <person name="Luo M.C."/>
            <person name="Thudi M."/>
            <person name="Gowda C.L."/>
            <person name="Singh N.P."/>
            <person name="Lichtenzveig J."/>
            <person name="Gali K.K."/>
            <person name="Rubio J."/>
            <person name="Nadarajan N."/>
            <person name="Dolezel J."/>
            <person name="Bansal K.C."/>
            <person name="Xu X."/>
            <person name="Edwards D."/>
            <person name="Zhang G."/>
            <person name="Kahl G."/>
            <person name="Gil J."/>
            <person name="Singh K.B."/>
            <person name="Datta S.K."/>
            <person name="Jackson S.A."/>
            <person name="Wang J."/>
            <person name="Cook D.R."/>
        </authorList>
    </citation>
    <scope>NUCLEOTIDE SEQUENCE [LARGE SCALE GENOMIC DNA]</scope>
    <source>
        <strain evidence="2">cv. CDC Frontier</strain>
    </source>
</reference>
<dbReference type="STRING" id="3827.A0A3Q7XAB2"/>
<keyword evidence="2" id="KW-1185">Reference proteome</keyword>
<proteinExistence type="predicted"/>
<evidence type="ECO:0000313" key="2">
    <source>
        <dbReference type="Proteomes" id="UP000087171"/>
    </source>
</evidence>
<accession>A0A3Q7XAB2</accession>
<dbReference type="SUPFAM" id="SSF51445">
    <property type="entry name" value="(Trans)glycosidases"/>
    <property type="match status" value="1"/>
</dbReference>
<evidence type="ECO:0000313" key="3">
    <source>
        <dbReference type="RefSeq" id="XP_027190544.1"/>
    </source>
</evidence>